<dbReference type="InterPro" id="IPR027275">
    <property type="entry name" value="PRC-brl_dom"/>
</dbReference>
<evidence type="ECO:0000313" key="2">
    <source>
        <dbReference type="EMBL" id="MEI5906228.1"/>
    </source>
</evidence>
<gene>
    <name evidence="2" type="ORF">WAK64_03965</name>
</gene>
<sequence>MRLSELSGKEIVDYQKAERLGILGQTDLEFDDKTGQISSLIIPTGKWFARKQNAETRVPWHQIRTIGTDMIILEIQDHD</sequence>
<evidence type="ECO:0000259" key="1">
    <source>
        <dbReference type="Pfam" id="PF05239"/>
    </source>
</evidence>
<dbReference type="EMBL" id="JBBAXC010000002">
    <property type="protein sequence ID" value="MEI5906228.1"/>
    <property type="molecule type" value="Genomic_DNA"/>
</dbReference>
<dbReference type="Proteomes" id="UP001312865">
    <property type="component" value="Unassembled WGS sequence"/>
</dbReference>
<dbReference type="Pfam" id="PF05239">
    <property type="entry name" value="PRC"/>
    <property type="match status" value="1"/>
</dbReference>
<proteinExistence type="predicted"/>
<evidence type="ECO:0000313" key="3">
    <source>
        <dbReference type="Proteomes" id="UP001312865"/>
    </source>
</evidence>
<organism evidence="2 3">
    <name type="scientific">Bacillus spongiae</name>
    <dbReference type="NCBI Taxonomy" id="2683610"/>
    <lineage>
        <taxon>Bacteria</taxon>
        <taxon>Bacillati</taxon>
        <taxon>Bacillota</taxon>
        <taxon>Bacilli</taxon>
        <taxon>Bacillales</taxon>
        <taxon>Bacillaceae</taxon>
        <taxon>Bacillus</taxon>
    </lineage>
</organism>
<reference evidence="2 3" key="1">
    <citation type="journal article" date="2018" name="J. Microbiol.">
        <title>Bacillus spongiae sp. nov., isolated from sponge of Jeju Island.</title>
        <authorList>
            <person name="Lee G.E."/>
            <person name="Im W.T."/>
            <person name="Park J.S."/>
        </authorList>
    </citation>
    <scope>NUCLEOTIDE SEQUENCE [LARGE SCALE GENOMIC DNA]</scope>
    <source>
        <strain evidence="2 3">135PIL107-10</strain>
    </source>
</reference>
<dbReference type="Gene3D" id="2.30.30.240">
    <property type="entry name" value="PRC-barrel domain"/>
    <property type="match status" value="1"/>
</dbReference>
<comment type="caution">
    <text evidence="2">The sequence shown here is derived from an EMBL/GenBank/DDBJ whole genome shotgun (WGS) entry which is preliminary data.</text>
</comment>
<dbReference type="NCBIfam" id="TIGR02888">
    <property type="entry name" value="spore_YlmC_YmxH"/>
    <property type="match status" value="1"/>
</dbReference>
<dbReference type="SUPFAM" id="SSF50346">
    <property type="entry name" value="PRC-barrel domain"/>
    <property type="match status" value="1"/>
</dbReference>
<dbReference type="RefSeq" id="WP_336585646.1">
    <property type="nucleotide sequence ID" value="NZ_JBBAXC010000002.1"/>
</dbReference>
<dbReference type="InterPro" id="IPR014238">
    <property type="entry name" value="Spore_YlmC/YmxH"/>
</dbReference>
<dbReference type="PANTHER" id="PTHR40061:SF2">
    <property type="entry name" value="PRC-BARREL DOMAIN-CONTAINING PROTEIN"/>
    <property type="match status" value="1"/>
</dbReference>
<name>A0ABU8HAA4_9BACI</name>
<protein>
    <submittedName>
        <fullName evidence="2">YlmC/YmxH family sporulation protein</fullName>
    </submittedName>
</protein>
<feature type="domain" description="PRC-barrel" evidence="1">
    <location>
        <begin position="1"/>
        <end position="74"/>
    </location>
</feature>
<accession>A0ABU8HAA4</accession>
<keyword evidence="3" id="KW-1185">Reference proteome</keyword>
<dbReference type="InterPro" id="IPR011033">
    <property type="entry name" value="PRC_barrel-like_sf"/>
</dbReference>
<dbReference type="PANTHER" id="PTHR40061">
    <property type="entry name" value="SPORULATION PROTEIN YLMC-RELATED"/>
    <property type="match status" value="1"/>
</dbReference>